<evidence type="ECO:0000313" key="3">
    <source>
        <dbReference type="Proteomes" id="UP000289152"/>
    </source>
</evidence>
<keyword evidence="3" id="KW-1185">Reference proteome</keyword>
<dbReference type="AlphaFoldDB" id="A0A4Q1BII3"/>
<feature type="region of interest" description="Disordered" evidence="1">
    <location>
        <begin position="1"/>
        <end position="54"/>
    </location>
</feature>
<dbReference type="InParanoid" id="A0A4Q1BII3"/>
<dbReference type="VEuPathDB" id="FungiDB:TREMEDRAFT_65866"/>
<gene>
    <name evidence="2" type="ORF">M231_05281</name>
</gene>
<evidence type="ECO:0000256" key="1">
    <source>
        <dbReference type="SAM" id="MobiDB-lite"/>
    </source>
</evidence>
<feature type="compositionally biased region" description="Basic and acidic residues" evidence="1">
    <location>
        <begin position="34"/>
        <end position="43"/>
    </location>
</feature>
<sequence>MTEDICGKPGPSRPSFIDPFSSHKAPHPSSRPMSHMEKKKKESGSIGNVDELREVDKMSDRYKTHFGSFTENDEMRGMFQIENGGKQQELKRDLPKVSENVHFLCIIFWKFVDFVNRD</sequence>
<accession>A0A4Q1BII3</accession>
<proteinExistence type="predicted"/>
<dbReference type="Proteomes" id="UP000289152">
    <property type="component" value="Unassembled WGS sequence"/>
</dbReference>
<evidence type="ECO:0000313" key="2">
    <source>
        <dbReference type="EMBL" id="RXK37458.1"/>
    </source>
</evidence>
<reference evidence="2 3" key="1">
    <citation type="submission" date="2016-06" db="EMBL/GenBank/DDBJ databases">
        <title>Evolution of pathogenesis and genome organization in the Tremellales.</title>
        <authorList>
            <person name="Cuomo C."/>
            <person name="Litvintseva A."/>
            <person name="Heitman J."/>
            <person name="Chen Y."/>
            <person name="Sun S."/>
            <person name="Springer D."/>
            <person name="Dromer F."/>
            <person name="Young S."/>
            <person name="Zeng Q."/>
            <person name="Chapman S."/>
            <person name="Gujja S."/>
            <person name="Saif S."/>
            <person name="Birren B."/>
        </authorList>
    </citation>
    <scope>NUCLEOTIDE SEQUENCE [LARGE SCALE GENOMIC DNA]</scope>
    <source>
        <strain evidence="2 3">ATCC 28783</strain>
    </source>
</reference>
<dbReference type="EMBL" id="SDIL01000068">
    <property type="protein sequence ID" value="RXK37458.1"/>
    <property type="molecule type" value="Genomic_DNA"/>
</dbReference>
<comment type="caution">
    <text evidence="2">The sequence shown here is derived from an EMBL/GenBank/DDBJ whole genome shotgun (WGS) entry which is preliminary data.</text>
</comment>
<name>A0A4Q1BII3_TREME</name>
<organism evidence="2 3">
    <name type="scientific">Tremella mesenterica</name>
    <name type="common">Jelly fungus</name>
    <dbReference type="NCBI Taxonomy" id="5217"/>
    <lineage>
        <taxon>Eukaryota</taxon>
        <taxon>Fungi</taxon>
        <taxon>Dikarya</taxon>
        <taxon>Basidiomycota</taxon>
        <taxon>Agaricomycotina</taxon>
        <taxon>Tremellomycetes</taxon>
        <taxon>Tremellales</taxon>
        <taxon>Tremellaceae</taxon>
        <taxon>Tremella</taxon>
    </lineage>
</organism>
<protein>
    <submittedName>
        <fullName evidence="2">Uncharacterized protein</fullName>
    </submittedName>
</protein>